<feature type="region of interest" description="Disordered" evidence="2">
    <location>
        <begin position="105"/>
        <end position="135"/>
    </location>
</feature>
<organism evidence="5 6">
    <name type="scientific">Acetivibrio mesophilus</name>
    <dbReference type="NCBI Taxonomy" id="2487273"/>
    <lineage>
        <taxon>Bacteria</taxon>
        <taxon>Bacillati</taxon>
        <taxon>Bacillota</taxon>
        <taxon>Clostridia</taxon>
        <taxon>Eubacteriales</taxon>
        <taxon>Oscillospiraceae</taxon>
        <taxon>Acetivibrio</taxon>
    </lineage>
</organism>
<dbReference type="OrthoDB" id="2083169at2"/>
<dbReference type="AlphaFoldDB" id="A0A4Q0I4B6"/>
<keyword evidence="6" id="KW-1185">Reference proteome</keyword>
<accession>A0A4Q0I4B6</accession>
<dbReference type="InterPro" id="IPR011055">
    <property type="entry name" value="Dup_hybrid_motif"/>
</dbReference>
<dbReference type="InterPro" id="IPR016047">
    <property type="entry name" value="M23ase_b-sheet_dom"/>
</dbReference>
<keyword evidence="1" id="KW-0732">Signal</keyword>
<proteinExistence type="predicted"/>
<evidence type="ECO:0000256" key="1">
    <source>
        <dbReference type="ARBA" id="ARBA00022729"/>
    </source>
</evidence>
<dbReference type="CDD" id="cd12797">
    <property type="entry name" value="M23_peptidase"/>
    <property type="match status" value="1"/>
</dbReference>
<keyword evidence="3" id="KW-0472">Membrane</keyword>
<feature type="transmembrane region" description="Helical" evidence="3">
    <location>
        <begin position="37"/>
        <end position="58"/>
    </location>
</feature>
<dbReference type="Pfam" id="PF01551">
    <property type="entry name" value="Peptidase_M23"/>
    <property type="match status" value="1"/>
</dbReference>
<dbReference type="PANTHER" id="PTHR21666:SF289">
    <property type="entry name" value="L-ALA--D-GLU ENDOPEPTIDASE"/>
    <property type="match status" value="1"/>
</dbReference>
<dbReference type="EMBL" id="RLII01000008">
    <property type="protein sequence ID" value="RXE59134.1"/>
    <property type="molecule type" value="Genomic_DNA"/>
</dbReference>
<dbReference type="GO" id="GO:0004222">
    <property type="term" value="F:metalloendopeptidase activity"/>
    <property type="evidence" value="ECO:0007669"/>
    <property type="project" value="TreeGrafter"/>
</dbReference>
<name>A0A4Q0I4B6_9FIRM</name>
<evidence type="ECO:0000313" key="5">
    <source>
        <dbReference type="EMBL" id="RXE59134.1"/>
    </source>
</evidence>
<evidence type="ECO:0000313" key="6">
    <source>
        <dbReference type="Proteomes" id="UP000289166"/>
    </source>
</evidence>
<dbReference type="SUPFAM" id="SSF51261">
    <property type="entry name" value="Duplicated hybrid motif"/>
    <property type="match status" value="1"/>
</dbReference>
<comment type="caution">
    <text evidence="5">The sequence shown here is derived from an EMBL/GenBank/DDBJ whole genome shotgun (WGS) entry which is preliminary data.</text>
</comment>
<dbReference type="InterPro" id="IPR050570">
    <property type="entry name" value="Cell_wall_metabolism_enzyme"/>
</dbReference>
<dbReference type="Proteomes" id="UP000289166">
    <property type="component" value="Unassembled WGS sequence"/>
</dbReference>
<reference evidence="6" key="1">
    <citation type="submission" date="2018-11" db="EMBL/GenBank/DDBJ databases">
        <title>Genome sequencing of a novel mesophilic and cellulolytic organism within the genus Hungateiclostridium.</title>
        <authorList>
            <person name="Rettenmaier R."/>
            <person name="Liebl W."/>
            <person name="Zverlov V."/>
        </authorList>
    </citation>
    <scope>NUCLEOTIDE SEQUENCE [LARGE SCALE GENOMIC DNA]</scope>
    <source>
        <strain evidence="6">N2K1</strain>
    </source>
</reference>
<gene>
    <name evidence="5" type="ORF">EFD62_08275</name>
</gene>
<evidence type="ECO:0000259" key="4">
    <source>
        <dbReference type="Pfam" id="PF01551"/>
    </source>
</evidence>
<sequence length="301" mass="33242">MDDIVFRQRYPRQSVQQNMRKSRRSKRRRENGERINLAQKIALQTVICVFIVLVAAIIKNIDSPITNYCKDKLHGMLSYNVDINNVFSQIDDFLANAKNTGTDDNEGGIIELDSNKSNLRDSGALEDESQMDREDNGMYVKSAESILSNDEEDNKTDSLDATDSESLNFDNSFIIPVGGIIRALYGDRVDATEGTKEFHQGIDIQALKGTPIKAAAKGEVIEVGESQTYGNYIKIKHGNDIVSLYAHCSAILVSKGQSVNKGEAIGKVGSTGTSQGPHLHFEVWEKGEPVNPLDFIQPSSN</sequence>
<evidence type="ECO:0000256" key="2">
    <source>
        <dbReference type="SAM" id="MobiDB-lite"/>
    </source>
</evidence>
<dbReference type="RefSeq" id="WP_069194378.1">
    <property type="nucleotide sequence ID" value="NZ_RLII01000008.1"/>
</dbReference>
<keyword evidence="3" id="KW-0812">Transmembrane</keyword>
<feature type="domain" description="M23ase beta-sheet core" evidence="4">
    <location>
        <begin position="198"/>
        <end position="292"/>
    </location>
</feature>
<evidence type="ECO:0000256" key="3">
    <source>
        <dbReference type="SAM" id="Phobius"/>
    </source>
</evidence>
<dbReference type="Gene3D" id="2.70.70.10">
    <property type="entry name" value="Glucose Permease (Domain IIA)"/>
    <property type="match status" value="1"/>
</dbReference>
<dbReference type="PANTHER" id="PTHR21666">
    <property type="entry name" value="PEPTIDASE-RELATED"/>
    <property type="match status" value="1"/>
</dbReference>
<keyword evidence="3" id="KW-1133">Transmembrane helix</keyword>
<protein>
    <submittedName>
        <fullName evidence="5">M23 family metallopeptidase</fullName>
    </submittedName>
</protein>